<reference evidence="2" key="1">
    <citation type="journal article" date="2021" name="Proc. Natl. Acad. Sci. U.S.A.">
        <title>Three genomes in the algal genus Volvox reveal the fate of a haploid sex-determining region after a transition to homothallism.</title>
        <authorList>
            <person name="Yamamoto K."/>
            <person name="Hamaji T."/>
            <person name="Kawai-Toyooka H."/>
            <person name="Matsuzaki R."/>
            <person name="Takahashi F."/>
            <person name="Nishimura Y."/>
            <person name="Kawachi M."/>
            <person name="Noguchi H."/>
            <person name="Minakuchi Y."/>
            <person name="Umen J.G."/>
            <person name="Toyoda A."/>
            <person name="Nozaki H."/>
        </authorList>
    </citation>
    <scope>NUCLEOTIDE SEQUENCE</scope>
    <source>
        <strain evidence="3">NIES-3785</strain>
        <strain evidence="2">NIES-3786</strain>
    </source>
</reference>
<feature type="compositionally biased region" description="Low complexity" evidence="1">
    <location>
        <begin position="142"/>
        <end position="153"/>
    </location>
</feature>
<dbReference type="EMBL" id="BNCQ01000032">
    <property type="protein sequence ID" value="GIM09592.1"/>
    <property type="molecule type" value="Genomic_DNA"/>
</dbReference>
<dbReference type="Proteomes" id="UP000747110">
    <property type="component" value="Unassembled WGS sequence"/>
</dbReference>
<name>A0A8J4BUH4_9CHLO</name>
<dbReference type="EMBL" id="BNCP01000001">
    <property type="protein sequence ID" value="GIL69310.1"/>
    <property type="molecule type" value="Genomic_DNA"/>
</dbReference>
<feature type="region of interest" description="Disordered" evidence="1">
    <location>
        <begin position="48"/>
        <end position="158"/>
    </location>
</feature>
<proteinExistence type="predicted"/>
<feature type="region of interest" description="Disordered" evidence="1">
    <location>
        <begin position="235"/>
        <end position="278"/>
    </location>
</feature>
<dbReference type="OrthoDB" id="269872at2759"/>
<comment type="caution">
    <text evidence="2">The sequence shown here is derived from an EMBL/GenBank/DDBJ whole genome shotgun (WGS) entry which is preliminary data.</text>
</comment>
<evidence type="ECO:0000313" key="2">
    <source>
        <dbReference type="EMBL" id="GIL69310.1"/>
    </source>
</evidence>
<feature type="compositionally biased region" description="Basic and acidic residues" evidence="1">
    <location>
        <begin position="257"/>
        <end position="278"/>
    </location>
</feature>
<evidence type="ECO:0000313" key="4">
    <source>
        <dbReference type="Proteomes" id="UP000747110"/>
    </source>
</evidence>
<dbReference type="AlphaFoldDB" id="A0A8J4BUH4"/>
<evidence type="ECO:0008006" key="5">
    <source>
        <dbReference type="Google" id="ProtNLM"/>
    </source>
</evidence>
<sequence>MSNFSYGVTLQREDYGAFGNEDDVLQRSSDEDLDDMVQRNIQDVLRQASVGEDGAYGDISQRQHDLGCEESAQQSQKENNTLQLLGRGGGAEISGPGISGTAAAQNTRQTDNRHSGGEGRTSLIGSAAGCKLPRQDSGGGSSDTATAPSAATRRSGDLPCTGIGAVNASLLDVPGQPEASLRLHKARIKALEEDLSRANRLLVDREKQLTEALRDLKELRSQAALWAREKKALEGQLDRSKKQAAEAESTLRNTESQVRELAKADSRAERERRASEAEVRTRDVRLQRALEEVERYKQLLNDVRSQEREAKGSAQQDTARLLAENRKLERQRAELITAFKKQLKLIEVLKRQKVHLEAARALQFSEEEFMKTLEMGAA</sequence>
<keyword evidence="4" id="KW-1185">Reference proteome</keyword>
<dbReference type="PANTHER" id="PTHR23313">
    <property type="entry name" value="TSEC1-RELATED"/>
    <property type="match status" value="1"/>
</dbReference>
<evidence type="ECO:0000313" key="3">
    <source>
        <dbReference type="EMBL" id="GIM09592.1"/>
    </source>
</evidence>
<protein>
    <recommendedName>
        <fullName evidence="5">Testis-expressed sequence 9 protein</fullName>
    </recommendedName>
</protein>
<dbReference type="Proteomes" id="UP000722791">
    <property type="component" value="Unassembled WGS sequence"/>
</dbReference>
<evidence type="ECO:0000256" key="1">
    <source>
        <dbReference type="SAM" id="MobiDB-lite"/>
    </source>
</evidence>
<feature type="compositionally biased region" description="Basic and acidic residues" evidence="1">
    <location>
        <begin position="235"/>
        <end position="245"/>
    </location>
</feature>
<organism evidence="2 4">
    <name type="scientific">Volvox reticuliferus</name>
    <dbReference type="NCBI Taxonomy" id="1737510"/>
    <lineage>
        <taxon>Eukaryota</taxon>
        <taxon>Viridiplantae</taxon>
        <taxon>Chlorophyta</taxon>
        <taxon>core chlorophytes</taxon>
        <taxon>Chlorophyceae</taxon>
        <taxon>CS clade</taxon>
        <taxon>Chlamydomonadales</taxon>
        <taxon>Volvocaceae</taxon>
        <taxon>Volvox</taxon>
    </lineage>
</organism>
<accession>A0A8J4BUH4</accession>
<dbReference type="PANTHER" id="PTHR23313:SF0">
    <property type="entry name" value="TESTIS-EXPRESSED PROTEIN 9"/>
    <property type="match status" value="1"/>
</dbReference>
<gene>
    <name evidence="2" type="ORF">Vretifemale_265</name>
    <name evidence="3" type="ORF">Vretimale_13436</name>
</gene>
<feature type="compositionally biased region" description="Polar residues" evidence="1">
    <location>
        <begin position="71"/>
        <end position="83"/>
    </location>
</feature>